<evidence type="ECO:0008006" key="6">
    <source>
        <dbReference type="Google" id="ProtNLM"/>
    </source>
</evidence>
<comment type="subcellular location">
    <subcellularLocation>
        <location evidence="1">Periplasm</location>
    </subcellularLocation>
</comment>
<gene>
    <name evidence="4" type="ORF">BKN37_01550</name>
</gene>
<dbReference type="AlphaFoldDB" id="A0A1S1NTW7"/>
<dbReference type="GO" id="GO:0042597">
    <property type="term" value="C:periplasmic space"/>
    <property type="evidence" value="ECO:0007669"/>
    <property type="project" value="UniProtKB-SubCell"/>
</dbReference>
<accession>A0A1S1NTW7</accession>
<name>A0A1S1NTW7_9MYCO</name>
<dbReference type="Pfam" id="PF12974">
    <property type="entry name" value="Phosphonate-bd"/>
    <property type="match status" value="1"/>
</dbReference>
<dbReference type="Gene3D" id="3.40.190.10">
    <property type="entry name" value="Periplasmic binding protein-like II"/>
    <property type="match status" value="2"/>
</dbReference>
<proteinExistence type="inferred from homology"/>
<dbReference type="PROSITE" id="PS51318">
    <property type="entry name" value="TAT"/>
    <property type="match status" value="1"/>
</dbReference>
<keyword evidence="5" id="KW-1185">Reference proteome</keyword>
<comment type="caution">
    <text evidence="4">The sequence shown here is derived from an EMBL/GenBank/DDBJ whole genome shotgun (WGS) entry which is preliminary data.</text>
</comment>
<evidence type="ECO:0000313" key="4">
    <source>
        <dbReference type="EMBL" id="OHV06680.1"/>
    </source>
</evidence>
<dbReference type="EMBL" id="MLQM01000003">
    <property type="protein sequence ID" value="OHV06680.1"/>
    <property type="molecule type" value="Genomic_DNA"/>
</dbReference>
<dbReference type="SUPFAM" id="SSF53850">
    <property type="entry name" value="Periplasmic binding protein-like II"/>
    <property type="match status" value="1"/>
</dbReference>
<protein>
    <recommendedName>
        <fullName evidence="6">SsuA/THI5-like domain-containing protein</fullName>
    </recommendedName>
</protein>
<evidence type="ECO:0000256" key="3">
    <source>
        <dbReference type="ARBA" id="ARBA00022729"/>
    </source>
</evidence>
<evidence type="ECO:0000256" key="2">
    <source>
        <dbReference type="ARBA" id="ARBA00010742"/>
    </source>
</evidence>
<dbReference type="PROSITE" id="PS51257">
    <property type="entry name" value="PROKAR_LIPOPROTEIN"/>
    <property type="match status" value="1"/>
</dbReference>
<dbReference type="PANTHER" id="PTHR30024:SF47">
    <property type="entry name" value="TAURINE-BINDING PERIPLASMIC PROTEIN"/>
    <property type="match status" value="1"/>
</dbReference>
<evidence type="ECO:0000313" key="5">
    <source>
        <dbReference type="Proteomes" id="UP000179734"/>
    </source>
</evidence>
<dbReference type="PANTHER" id="PTHR30024">
    <property type="entry name" value="ALIPHATIC SULFONATES-BINDING PROTEIN-RELATED"/>
    <property type="match status" value="1"/>
</dbReference>
<sequence length="336" mass="35489">MRVSDGMVDRRTLLRAGVAGLGGVALSAVLASCGAATAREKRAKVEDTQKGTAGAVIRPIAERYGLLGSLAVSYVAGTGPGDVQNKLLSGALNTASMGPIGAVVANNAGAALTVFSTSLNNHVRWLVPDNSPYRTPADLRGKPIATPPNNSDAYRSAQLAAAVNGIEFNKDYEIHQGAVLAGLALFNRGDVEGILTIEPNATRLVAKGARQLATVDDLWRQGTGRSEPLLLNGQGAQSEWVKQNLDVAVALAELRLDTHRKIHERPQILAELADYYGIPATEKEAIRLLPQRLVDLYPVEWGRAAASSMDTQIATAVQYGLLPKAPAAPIYSNLTS</sequence>
<organism evidence="4 5">
    <name type="scientific">Mycobacterium talmoniae</name>
    <dbReference type="NCBI Taxonomy" id="1858794"/>
    <lineage>
        <taxon>Bacteria</taxon>
        <taxon>Bacillati</taxon>
        <taxon>Actinomycetota</taxon>
        <taxon>Actinomycetes</taxon>
        <taxon>Mycobacteriales</taxon>
        <taxon>Mycobacteriaceae</taxon>
        <taxon>Mycobacterium</taxon>
    </lineage>
</organism>
<keyword evidence="3" id="KW-0732">Signal</keyword>
<evidence type="ECO:0000256" key="1">
    <source>
        <dbReference type="ARBA" id="ARBA00004418"/>
    </source>
</evidence>
<dbReference type="Proteomes" id="UP000179734">
    <property type="component" value="Unassembled WGS sequence"/>
</dbReference>
<comment type="similarity">
    <text evidence="2">Belongs to the bacterial solute-binding protein SsuA/TauA family.</text>
</comment>
<dbReference type="InterPro" id="IPR006311">
    <property type="entry name" value="TAT_signal"/>
</dbReference>
<reference evidence="4 5" key="1">
    <citation type="submission" date="2016-10" db="EMBL/GenBank/DDBJ databases">
        <title>Genome sequence of Mycobacterium talmonii.</title>
        <authorList>
            <person name="Greninger A.L."/>
            <person name="Elliott B."/>
            <person name="Vasireddy S."/>
            <person name="Vasireddy R."/>
        </authorList>
    </citation>
    <scope>NUCLEOTIDE SEQUENCE [LARGE SCALE GENOMIC DNA]</scope>
    <source>
        <strain evidence="5">NE-TNMC-100812</strain>
    </source>
</reference>